<comment type="caution">
    <text evidence="2">The sequence shown here is derived from an EMBL/GenBank/DDBJ whole genome shotgun (WGS) entry which is preliminary data.</text>
</comment>
<protein>
    <submittedName>
        <fullName evidence="2">Uncharacterized protein</fullName>
    </submittedName>
</protein>
<evidence type="ECO:0000256" key="1">
    <source>
        <dbReference type="SAM" id="MobiDB-lite"/>
    </source>
</evidence>
<name>A0ABR0APV8_9CRUS</name>
<accession>A0ABR0APV8</accession>
<feature type="region of interest" description="Disordered" evidence="1">
    <location>
        <begin position="1"/>
        <end position="121"/>
    </location>
</feature>
<reference evidence="2 3" key="1">
    <citation type="journal article" date="2023" name="Nucleic Acids Res.">
        <title>The hologenome of Daphnia magna reveals possible DNA methylation and microbiome-mediated evolution of the host genome.</title>
        <authorList>
            <person name="Chaturvedi A."/>
            <person name="Li X."/>
            <person name="Dhandapani V."/>
            <person name="Marshall H."/>
            <person name="Kissane S."/>
            <person name="Cuenca-Cambronero M."/>
            <person name="Asole G."/>
            <person name="Calvet F."/>
            <person name="Ruiz-Romero M."/>
            <person name="Marangio P."/>
            <person name="Guigo R."/>
            <person name="Rago D."/>
            <person name="Mirbahai L."/>
            <person name="Eastwood N."/>
            <person name="Colbourne J.K."/>
            <person name="Zhou J."/>
            <person name="Mallon E."/>
            <person name="Orsini L."/>
        </authorList>
    </citation>
    <scope>NUCLEOTIDE SEQUENCE [LARGE SCALE GENOMIC DNA]</scope>
    <source>
        <strain evidence="2">LRV0_1</strain>
    </source>
</reference>
<evidence type="ECO:0000313" key="2">
    <source>
        <dbReference type="EMBL" id="KAK4027095.1"/>
    </source>
</evidence>
<proteinExistence type="predicted"/>
<feature type="compositionally biased region" description="Low complexity" evidence="1">
    <location>
        <begin position="100"/>
        <end position="121"/>
    </location>
</feature>
<sequence>MASTQAEVEPPRNGPEMKDLDGPTTNGVDAQREMETNSSNGPTSTPVSNNGSHDMNESSKLQSSGGYYKPPVGYPVDSPSAGYENAQSGFGYPPHSYVHQQQQQGDLQQQGSYPYSQYPGSNLVRNVSTPVLATKPVAYMNSMPRPGGGPVQSYPPVHHGGGAQGYPPSRYATPTLNQLLQPGTGVPVQRYPYGDYPQQQPPPPNSHPASGWPMQQPQQPRNFAPGFKPPPNSMQQGGGYPSYGPGAPIGHGIQQQRYALTPSGGPVQQVLQFKF</sequence>
<evidence type="ECO:0000313" key="3">
    <source>
        <dbReference type="Proteomes" id="UP001234178"/>
    </source>
</evidence>
<dbReference type="EMBL" id="JAOYFB010000038">
    <property type="protein sequence ID" value="KAK4027095.1"/>
    <property type="molecule type" value="Genomic_DNA"/>
</dbReference>
<keyword evidence="3" id="KW-1185">Reference proteome</keyword>
<gene>
    <name evidence="2" type="ORF">OUZ56_016112</name>
</gene>
<dbReference type="Proteomes" id="UP001234178">
    <property type="component" value="Unassembled WGS sequence"/>
</dbReference>
<feature type="compositionally biased region" description="Polar residues" evidence="1">
    <location>
        <begin position="172"/>
        <end position="181"/>
    </location>
</feature>
<organism evidence="2 3">
    <name type="scientific">Daphnia magna</name>
    <dbReference type="NCBI Taxonomy" id="35525"/>
    <lineage>
        <taxon>Eukaryota</taxon>
        <taxon>Metazoa</taxon>
        <taxon>Ecdysozoa</taxon>
        <taxon>Arthropoda</taxon>
        <taxon>Crustacea</taxon>
        <taxon>Branchiopoda</taxon>
        <taxon>Diplostraca</taxon>
        <taxon>Cladocera</taxon>
        <taxon>Anomopoda</taxon>
        <taxon>Daphniidae</taxon>
        <taxon>Daphnia</taxon>
    </lineage>
</organism>
<feature type="region of interest" description="Disordered" evidence="1">
    <location>
        <begin position="143"/>
        <end position="261"/>
    </location>
</feature>
<feature type="compositionally biased region" description="Polar residues" evidence="1">
    <location>
        <begin position="36"/>
        <end position="65"/>
    </location>
</feature>